<keyword evidence="1" id="KW-1133">Transmembrane helix</keyword>
<protein>
    <submittedName>
        <fullName evidence="2">Uncharacterized protein</fullName>
    </submittedName>
</protein>
<keyword evidence="1" id="KW-0472">Membrane</keyword>
<reference evidence="2" key="2">
    <citation type="journal article" date="2015" name="Data Brief">
        <title>Shoot transcriptome of the giant reed, Arundo donax.</title>
        <authorList>
            <person name="Barrero R.A."/>
            <person name="Guerrero F.D."/>
            <person name="Moolhuijzen P."/>
            <person name="Goolsby J.A."/>
            <person name="Tidwell J."/>
            <person name="Bellgard S.E."/>
            <person name="Bellgard M.I."/>
        </authorList>
    </citation>
    <scope>NUCLEOTIDE SEQUENCE</scope>
    <source>
        <tissue evidence="2">Shoot tissue taken approximately 20 cm above the soil surface</tissue>
    </source>
</reference>
<name>A0A0A8ZW13_ARUDO</name>
<proteinExistence type="predicted"/>
<reference evidence="2" key="1">
    <citation type="submission" date="2014-09" db="EMBL/GenBank/DDBJ databases">
        <authorList>
            <person name="Magalhaes I.L.F."/>
            <person name="Oliveira U."/>
            <person name="Santos F.R."/>
            <person name="Vidigal T.H.D.A."/>
            <person name="Brescovit A.D."/>
            <person name="Santos A.J."/>
        </authorList>
    </citation>
    <scope>NUCLEOTIDE SEQUENCE</scope>
    <source>
        <tissue evidence="2">Shoot tissue taken approximately 20 cm above the soil surface</tissue>
    </source>
</reference>
<evidence type="ECO:0000313" key="2">
    <source>
        <dbReference type="EMBL" id="JAD43021.1"/>
    </source>
</evidence>
<dbReference type="EMBL" id="GBRH01254874">
    <property type="protein sequence ID" value="JAD43021.1"/>
    <property type="molecule type" value="Transcribed_RNA"/>
</dbReference>
<keyword evidence="1" id="KW-0812">Transmembrane</keyword>
<evidence type="ECO:0000256" key="1">
    <source>
        <dbReference type="SAM" id="Phobius"/>
    </source>
</evidence>
<dbReference type="AlphaFoldDB" id="A0A0A8ZW13"/>
<sequence length="115" mass="13866">MNQSGMTSGSTWQFRSNCQPRTSLLTKNRRLARNQILEQPHPSLLTVATMLQLGLYLQRLMYRRDQWVRRWPKLYYGEVVVVNVWMLLTVFGHRKKWPMQRKNRRKRKGTNSHSH</sequence>
<feature type="transmembrane region" description="Helical" evidence="1">
    <location>
        <begin position="74"/>
        <end position="92"/>
    </location>
</feature>
<organism evidence="2">
    <name type="scientific">Arundo donax</name>
    <name type="common">Giant reed</name>
    <name type="synonym">Donax arundinaceus</name>
    <dbReference type="NCBI Taxonomy" id="35708"/>
    <lineage>
        <taxon>Eukaryota</taxon>
        <taxon>Viridiplantae</taxon>
        <taxon>Streptophyta</taxon>
        <taxon>Embryophyta</taxon>
        <taxon>Tracheophyta</taxon>
        <taxon>Spermatophyta</taxon>
        <taxon>Magnoliopsida</taxon>
        <taxon>Liliopsida</taxon>
        <taxon>Poales</taxon>
        <taxon>Poaceae</taxon>
        <taxon>PACMAD clade</taxon>
        <taxon>Arundinoideae</taxon>
        <taxon>Arundineae</taxon>
        <taxon>Arundo</taxon>
    </lineage>
</organism>
<accession>A0A0A8ZW13</accession>